<accession>U2ZWU5</accession>
<dbReference type="InterPro" id="IPR050887">
    <property type="entry name" value="Beta-mannosidase_GH2"/>
</dbReference>
<feature type="domain" description="Beta-mannosidase-like galactose-binding" evidence="9">
    <location>
        <begin position="7"/>
        <end position="177"/>
    </location>
</feature>
<dbReference type="InterPro" id="IPR006102">
    <property type="entry name" value="Ig-like_GH2"/>
</dbReference>
<name>U2ZWU5_VIBPR</name>
<dbReference type="Proteomes" id="UP000016570">
    <property type="component" value="Unassembled WGS sequence"/>
</dbReference>
<dbReference type="PANTHER" id="PTHR43730">
    <property type="entry name" value="BETA-MANNOSIDASE"/>
    <property type="match status" value="1"/>
</dbReference>
<dbReference type="Gene3D" id="2.60.40.10">
    <property type="entry name" value="Immunoglobulins"/>
    <property type="match status" value="2"/>
</dbReference>
<gene>
    <name evidence="10" type="ORF">VPR01S_01_03550</name>
</gene>
<dbReference type="FunFam" id="3.20.20.80:FF:000050">
    <property type="entry name" value="Beta-mannosidase B"/>
    <property type="match status" value="1"/>
</dbReference>
<evidence type="ECO:0000256" key="6">
    <source>
        <dbReference type="ARBA" id="ARBA00023295"/>
    </source>
</evidence>
<dbReference type="SUPFAM" id="SSF49785">
    <property type="entry name" value="Galactose-binding domain-like"/>
    <property type="match status" value="1"/>
</dbReference>
<evidence type="ECO:0000259" key="9">
    <source>
        <dbReference type="Pfam" id="PF22666"/>
    </source>
</evidence>
<dbReference type="InterPro" id="IPR036156">
    <property type="entry name" value="Beta-gal/glucu_dom_sf"/>
</dbReference>
<evidence type="ECO:0000259" key="8">
    <source>
        <dbReference type="Pfam" id="PF17753"/>
    </source>
</evidence>
<dbReference type="PANTHER" id="PTHR43730:SF1">
    <property type="entry name" value="BETA-MANNOSIDASE"/>
    <property type="match status" value="1"/>
</dbReference>
<dbReference type="Pfam" id="PF00703">
    <property type="entry name" value="Glyco_hydro_2"/>
    <property type="match status" value="1"/>
</dbReference>
<evidence type="ECO:0000259" key="7">
    <source>
        <dbReference type="Pfam" id="PF00703"/>
    </source>
</evidence>
<dbReference type="EC" id="3.2.1.25" evidence="3"/>
<dbReference type="AlphaFoldDB" id="U2ZWU5"/>
<evidence type="ECO:0000256" key="5">
    <source>
        <dbReference type="ARBA" id="ARBA00023180"/>
    </source>
</evidence>
<comment type="caution">
    <text evidence="10">The sequence shown here is derived from an EMBL/GenBank/DDBJ whole genome shotgun (WGS) entry which is preliminary data.</text>
</comment>
<dbReference type="InterPro" id="IPR008979">
    <property type="entry name" value="Galactose-bd-like_sf"/>
</dbReference>
<evidence type="ECO:0000256" key="4">
    <source>
        <dbReference type="ARBA" id="ARBA00022801"/>
    </source>
</evidence>
<dbReference type="GO" id="GO:0006516">
    <property type="term" value="P:glycoprotein catabolic process"/>
    <property type="evidence" value="ECO:0007669"/>
    <property type="project" value="TreeGrafter"/>
</dbReference>
<dbReference type="EMBL" id="BATJ01000001">
    <property type="protein sequence ID" value="GAD65582.1"/>
    <property type="molecule type" value="Genomic_DNA"/>
</dbReference>
<dbReference type="eggNOG" id="COG3250">
    <property type="taxonomic scope" value="Bacteria"/>
</dbReference>
<comment type="similarity">
    <text evidence="2">Belongs to the glycosyl hydrolase 2 family.</text>
</comment>
<dbReference type="Gene3D" id="3.20.20.80">
    <property type="entry name" value="Glycosidases"/>
    <property type="match status" value="1"/>
</dbReference>
<sequence length="792" mass="91868">MELNGEWRLSSPQYPHINTAMQLPGDHYSALLAGEFIPDPYYASNEADVQWPAYCDWHLSKTLRLDILPQCRKLTLTLNKVDTFASLYINNQLVVRCSNAFQQYQINILPFLNVGDNHFEWRFQSAAKQAHKHAAALPFPVPWAEGNNQIPHMNTIRKPQCHSGWDWGICLPVCGVFTPIQLVEINEQEMYHVDVEQQWHDLTQVSVVVTITHRPAPPATVQVEFASQRLAVTTDAYSRKTRVVVDVNNPILWWPNGYGDAHLYPLQITLDQQRIQKQIGLRQLVLRTRPDQNGNEMVFVVNGIDITAKGANWIPVDAMPGRITPARYHNLLEAAKEANMNMIRVWGGGDYEQDIFYQLCDQLGLLVWQDLMFACAQYPSTAEFLVEVEQEVEHQVSRLKHHACLALWCGDNEVIGSLNWYPESRHNREKYLINYDRLNRMLEETVTRCDPSRRFWASSPCNGELDFGDAWHDDNKGDMHFWDVWHSGKSFSAYREVSPRFCSEFGYQSWPSLPEVKQFLPDEAHNITAQAFEHHQKNARGTSIITEMFTRYFRFPDCFEQMLYLSQVQQAMAISTAVESWRAKSPHCRGMLYWQLNDNWPVSSWSSIEYSGRWKQLHYHAVRFYQPLLACFSEQSEQVCLHAINDSRDAKALCGEVLWLSWEGELRERWVIDEIIPSDRNQVVWRREKRSFQAESGALYFVSQSEPTRNTFWLPAEPKRLPLQHAVISVQMDGQRVRLQSDLPVLYVHLEHSGVTRFSDSSFFLLPGMARTIEIVEGALNEDEELRVYQLI</sequence>
<evidence type="ECO:0000313" key="11">
    <source>
        <dbReference type="Proteomes" id="UP000016570"/>
    </source>
</evidence>
<evidence type="ECO:0000256" key="1">
    <source>
        <dbReference type="ARBA" id="ARBA00000829"/>
    </source>
</evidence>
<dbReference type="STRING" id="1219065.VPR01S_01_03550"/>
<dbReference type="InterPro" id="IPR017853">
    <property type="entry name" value="GH"/>
</dbReference>
<evidence type="ECO:0000313" key="10">
    <source>
        <dbReference type="EMBL" id="GAD65582.1"/>
    </source>
</evidence>
<keyword evidence="5" id="KW-0325">Glycoprotein</keyword>
<dbReference type="SUPFAM" id="SSF51445">
    <property type="entry name" value="(Trans)glycosidases"/>
    <property type="match status" value="1"/>
</dbReference>
<keyword evidence="11" id="KW-1185">Reference proteome</keyword>
<evidence type="ECO:0000256" key="3">
    <source>
        <dbReference type="ARBA" id="ARBA00012754"/>
    </source>
</evidence>
<dbReference type="Pfam" id="PF22666">
    <property type="entry name" value="Glyco_hydro_2_N2"/>
    <property type="match status" value="1"/>
</dbReference>
<dbReference type="Gene3D" id="2.60.120.260">
    <property type="entry name" value="Galactose-binding domain-like"/>
    <property type="match status" value="1"/>
</dbReference>
<dbReference type="InterPro" id="IPR013783">
    <property type="entry name" value="Ig-like_fold"/>
</dbReference>
<keyword evidence="6" id="KW-0326">Glycosidase</keyword>
<dbReference type="GO" id="GO:0005975">
    <property type="term" value="P:carbohydrate metabolic process"/>
    <property type="evidence" value="ECO:0007669"/>
    <property type="project" value="InterPro"/>
</dbReference>
<dbReference type="InterPro" id="IPR041625">
    <property type="entry name" value="Beta-mannosidase_Ig"/>
</dbReference>
<dbReference type="GO" id="GO:0004567">
    <property type="term" value="F:beta-mannosidase activity"/>
    <property type="evidence" value="ECO:0007669"/>
    <property type="project" value="UniProtKB-EC"/>
</dbReference>
<feature type="domain" description="Beta-mannosidase Ig-fold" evidence="8">
    <location>
        <begin position="728"/>
        <end position="781"/>
    </location>
</feature>
<comment type="catalytic activity">
    <reaction evidence="1">
        <text>Hydrolysis of terminal, non-reducing beta-D-mannose residues in beta-D-mannosides.</text>
        <dbReference type="EC" id="3.2.1.25"/>
    </reaction>
</comment>
<dbReference type="Pfam" id="PF17753">
    <property type="entry name" value="Ig_mannosidase"/>
    <property type="match status" value="1"/>
</dbReference>
<evidence type="ECO:0000256" key="2">
    <source>
        <dbReference type="ARBA" id="ARBA00007401"/>
    </source>
</evidence>
<organism evidence="10 11">
    <name type="scientific">Vibrio proteolyticus NBRC 13287</name>
    <dbReference type="NCBI Taxonomy" id="1219065"/>
    <lineage>
        <taxon>Bacteria</taxon>
        <taxon>Pseudomonadati</taxon>
        <taxon>Pseudomonadota</taxon>
        <taxon>Gammaproteobacteria</taxon>
        <taxon>Vibrionales</taxon>
        <taxon>Vibrionaceae</taxon>
        <taxon>Vibrio</taxon>
    </lineage>
</organism>
<keyword evidence="4" id="KW-0378">Hydrolase</keyword>
<protein>
    <recommendedName>
        <fullName evidence="3">beta-mannosidase</fullName>
        <ecNumber evidence="3">3.2.1.25</ecNumber>
    </recommendedName>
</protein>
<feature type="domain" description="Glycoside hydrolase family 2 immunoglobulin-like beta-sandwich" evidence="7">
    <location>
        <begin position="193"/>
        <end position="282"/>
    </location>
</feature>
<proteinExistence type="inferred from homology"/>
<dbReference type="SUPFAM" id="SSF49303">
    <property type="entry name" value="beta-Galactosidase/glucuronidase domain"/>
    <property type="match status" value="2"/>
</dbReference>
<dbReference type="InterPro" id="IPR054593">
    <property type="entry name" value="Beta-mannosidase-like_N2"/>
</dbReference>
<reference evidence="10 11" key="1">
    <citation type="submission" date="2013-09" db="EMBL/GenBank/DDBJ databases">
        <title>Whole genome shotgun sequence of Vibrio proteolyticus NBRC 13287.</title>
        <authorList>
            <person name="Isaki S."/>
            <person name="Hosoyama A."/>
            <person name="Numata M."/>
            <person name="Hashimoto M."/>
            <person name="Hosoyama Y."/>
            <person name="Tsuchikane K."/>
            <person name="Noguchi M."/>
            <person name="Hirakata S."/>
            <person name="Ichikawa N."/>
            <person name="Ohji S."/>
            <person name="Yamazoe A."/>
            <person name="Fujita N."/>
        </authorList>
    </citation>
    <scope>NUCLEOTIDE SEQUENCE [LARGE SCALE GENOMIC DNA]</scope>
    <source>
        <strain evidence="10 11">NBRC 13287</strain>
    </source>
</reference>